<dbReference type="Gene3D" id="3.40.50.2000">
    <property type="entry name" value="Glycogen Phosphorylase B"/>
    <property type="match status" value="2"/>
</dbReference>
<feature type="domain" description="Glycosyl transferase family 1" evidence="1">
    <location>
        <begin position="206"/>
        <end position="355"/>
    </location>
</feature>
<evidence type="ECO:0000259" key="1">
    <source>
        <dbReference type="Pfam" id="PF00534"/>
    </source>
</evidence>
<dbReference type="Pfam" id="PF13439">
    <property type="entry name" value="Glyco_transf_4"/>
    <property type="match status" value="1"/>
</dbReference>
<name>D4IMQ8_9BACT</name>
<dbReference type="AlphaFoldDB" id="D4IMQ8"/>
<accession>D4IMQ8</accession>
<dbReference type="InterPro" id="IPR028098">
    <property type="entry name" value="Glyco_trans_4-like_N"/>
</dbReference>
<evidence type="ECO:0000313" key="4">
    <source>
        <dbReference type="Proteomes" id="UP000008794"/>
    </source>
</evidence>
<dbReference type="InterPro" id="IPR001296">
    <property type="entry name" value="Glyco_trans_1"/>
</dbReference>
<dbReference type="GO" id="GO:0016757">
    <property type="term" value="F:glycosyltransferase activity"/>
    <property type="evidence" value="ECO:0007669"/>
    <property type="project" value="UniProtKB-ARBA"/>
</dbReference>
<dbReference type="PATRIC" id="fig|717959.3.peg.312"/>
<proteinExistence type="predicted"/>
<dbReference type="PANTHER" id="PTHR12526">
    <property type="entry name" value="GLYCOSYLTRANSFERASE"/>
    <property type="match status" value="1"/>
</dbReference>
<gene>
    <name evidence="3" type="ORF">AL1_18550</name>
</gene>
<dbReference type="SUPFAM" id="SSF53756">
    <property type="entry name" value="UDP-Glycosyltransferase/glycogen phosphorylase"/>
    <property type="match status" value="1"/>
</dbReference>
<dbReference type="CDD" id="cd03801">
    <property type="entry name" value="GT4_PimA-like"/>
    <property type="match status" value="1"/>
</dbReference>
<dbReference type="EMBL" id="FP929032">
    <property type="protein sequence ID" value="CBK64220.1"/>
    <property type="molecule type" value="Genomic_DNA"/>
</dbReference>
<reference evidence="3 4" key="1">
    <citation type="submission" date="2010-03" db="EMBL/GenBank/DDBJ databases">
        <title>The genome sequence of Alistipes shahii WAL 8301.</title>
        <authorList>
            <consortium name="metaHIT consortium -- http://www.metahit.eu/"/>
            <person name="Pajon A."/>
            <person name="Turner K."/>
            <person name="Parkhill J."/>
        </authorList>
    </citation>
    <scope>NUCLEOTIDE SEQUENCE [LARGE SCALE GENOMIC DNA]</scope>
    <source>
        <strain evidence="3 4">WAL 8301</strain>
    </source>
</reference>
<dbReference type="KEGG" id="ash:AL1_18550"/>
<dbReference type="Proteomes" id="UP000008794">
    <property type="component" value="Chromosome"/>
</dbReference>
<dbReference type="Pfam" id="PF00534">
    <property type="entry name" value="Glycos_transf_1"/>
    <property type="match status" value="1"/>
</dbReference>
<dbReference type="CAZy" id="GT4">
    <property type="family name" value="Glycosyltransferase Family 4"/>
</dbReference>
<evidence type="ECO:0000313" key="3">
    <source>
        <dbReference type="EMBL" id="CBK64220.1"/>
    </source>
</evidence>
<dbReference type="STRING" id="717959.AL1_18550"/>
<keyword evidence="4" id="KW-1185">Reference proteome</keyword>
<sequence length="377" mass="42706">MFLVEIIYKNRIMKVLNLIWGFTLGAGIDKCFLTYARLNEIDEMLEIRNVCINILSLNSHIEPLKRINADFINIKSRKDFSWVGKLADLIRVYQPDIIFTHGFNGAIVVLIERLLKKVRTKTILTYHGAYQAPTKAKKILEKLYNGLSIWVYKHVAYKTICVAEYSRQYLISKGVPACKVITIHNGIKNSVSSCHPVKMSSNIINIITASRIDEIKGLNYMLDAIKILRKKNLDFHYYMIGEGPELTNLKNICHEYALDDRISFMGFQDNVQDWLAAADIFVIPSLSENHSIALLEAMRAQLAIVATKVGGNGESITDGEQGLLIPRADSISLANALEKLILDPLLREKLAIGARIRFEKEFTESAMMHNLIKVLHS</sequence>
<reference evidence="3 4" key="2">
    <citation type="submission" date="2010-03" db="EMBL/GenBank/DDBJ databases">
        <authorList>
            <person name="Pajon A."/>
        </authorList>
    </citation>
    <scope>NUCLEOTIDE SEQUENCE [LARGE SCALE GENOMIC DNA]</scope>
    <source>
        <strain evidence="3 4">WAL 8301</strain>
    </source>
</reference>
<dbReference type="HOGENOM" id="CLU_009583_0_3_10"/>
<feature type="domain" description="Glycosyltransferase subfamily 4-like N-terminal" evidence="2">
    <location>
        <begin position="75"/>
        <end position="187"/>
    </location>
</feature>
<keyword evidence="3" id="KW-0808">Transferase</keyword>
<protein>
    <submittedName>
        <fullName evidence="3">Glycosyltransferase</fullName>
    </submittedName>
</protein>
<evidence type="ECO:0000259" key="2">
    <source>
        <dbReference type="Pfam" id="PF13439"/>
    </source>
</evidence>
<dbReference type="BioCyc" id="ASHA717959:AL1_RS08725-MONOMER"/>
<organism evidence="3 4">
    <name type="scientific">Alistipes shahii WAL 8301</name>
    <dbReference type="NCBI Taxonomy" id="717959"/>
    <lineage>
        <taxon>Bacteria</taxon>
        <taxon>Pseudomonadati</taxon>
        <taxon>Bacteroidota</taxon>
        <taxon>Bacteroidia</taxon>
        <taxon>Bacteroidales</taxon>
        <taxon>Rikenellaceae</taxon>
        <taxon>Alistipes</taxon>
    </lineage>
</organism>